<evidence type="ECO:0000313" key="3">
    <source>
        <dbReference type="EMBL" id="MCK7616057.1"/>
    </source>
</evidence>
<evidence type="ECO:0000313" key="4">
    <source>
        <dbReference type="Proteomes" id="UP001431221"/>
    </source>
</evidence>
<dbReference type="InterPro" id="IPR036397">
    <property type="entry name" value="RNaseH_sf"/>
</dbReference>
<dbReference type="PROSITE" id="PS50994">
    <property type="entry name" value="INTEGRASE"/>
    <property type="match status" value="1"/>
</dbReference>
<comment type="caution">
    <text evidence="3">The sequence shown here is derived from an EMBL/GenBank/DDBJ whole genome shotgun (WGS) entry which is preliminary data.</text>
</comment>
<dbReference type="EMBL" id="JALNMJ010000040">
    <property type="protein sequence ID" value="MCK7616057.1"/>
    <property type="molecule type" value="Genomic_DNA"/>
</dbReference>
<sequence>MRQVYNLLARYRGERRVSALVPRSAATRRKRLSEEIEAIIAATLRTQWLTLEAPPLAPAVAEIRARCEEAGLPQPSYVTVARRIPVLFSPEEIAGKRSANPKHLHRLKPRPGYIQAARPLDVCQIDHTPADIHFVEVVDGSGLFVGRPYLTIVTDVATRCILGFCLTLEKPSVLSVALCLAQALCPKDTWLAARRLDHAWPMFGRPRLLVTDSAREFKGHAFQRGCDDYSIRIRYRDRGRVHQGGVVERLLGKLNAVLATCPGSSGRSTADRDDYPCAQRARLTFAELERCVALAVLDHNCQENSKTLKVPMTEWHRNAARLPRFGDDPQGVLLSFLPGTERQLSPQGISLFALHCYAPWLGSFVPQRDRLGKLDVRYDPRDISHVYVRDPDTRRFRPVGRRDGALASLTLWEHQGERVRRRAANHRSSVAKVALRREIATVVQAAKPSKRQLRDAVRSAHAGAATKPYDALQEPAPGPADHPVRRKRTLPVEDW</sequence>
<proteinExistence type="predicted"/>
<evidence type="ECO:0000256" key="1">
    <source>
        <dbReference type="SAM" id="MobiDB-lite"/>
    </source>
</evidence>
<dbReference type="InterPro" id="IPR012337">
    <property type="entry name" value="RNaseH-like_sf"/>
</dbReference>
<accession>A0ABT0H2Z2</accession>
<dbReference type="Pfam" id="PF09299">
    <property type="entry name" value="Mu-transpos_C"/>
    <property type="match status" value="1"/>
</dbReference>
<protein>
    <submittedName>
        <fullName evidence="3">Transposase family protein</fullName>
    </submittedName>
</protein>
<dbReference type="SUPFAM" id="SSF53098">
    <property type="entry name" value="Ribonuclease H-like"/>
    <property type="match status" value="1"/>
</dbReference>
<dbReference type="Proteomes" id="UP001431221">
    <property type="component" value="Unassembled WGS sequence"/>
</dbReference>
<dbReference type="Gene3D" id="3.30.420.10">
    <property type="entry name" value="Ribonuclease H-like superfamily/Ribonuclease H"/>
    <property type="match status" value="1"/>
</dbReference>
<name>A0ABT0H2Z2_9HYPH</name>
<reference evidence="3" key="1">
    <citation type="submission" date="2022-04" db="EMBL/GenBank/DDBJ databases">
        <title>Roseibium sp. CAU 1639 isolated from mud.</title>
        <authorList>
            <person name="Kim W."/>
        </authorList>
    </citation>
    <scope>NUCLEOTIDE SEQUENCE</scope>
    <source>
        <strain evidence="3">CAU 1639</strain>
    </source>
</reference>
<dbReference type="InterPro" id="IPR001584">
    <property type="entry name" value="Integrase_cat-core"/>
</dbReference>
<dbReference type="InterPro" id="IPR015378">
    <property type="entry name" value="Transposase-like_Mu_C"/>
</dbReference>
<gene>
    <name evidence="3" type="ORF">M0H32_28220</name>
</gene>
<evidence type="ECO:0000259" key="2">
    <source>
        <dbReference type="PROSITE" id="PS50994"/>
    </source>
</evidence>
<keyword evidence="4" id="KW-1185">Reference proteome</keyword>
<feature type="domain" description="Integrase catalytic" evidence="2">
    <location>
        <begin position="115"/>
        <end position="319"/>
    </location>
</feature>
<organism evidence="3 4">
    <name type="scientific">Roseibium sediminicola</name>
    <dbReference type="NCBI Taxonomy" id="2933272"/>
    <lineage>
        <taxon>Bacteria</taxon>
        <taxon>Pseudomonadati</taxon>
        <taxon>Pseudomonadota</taxon>
        <taxon>Alphaproteobacteria</taxon>
        <taxon>Hyphomicrobiales</taxon>
        <taxon>Stappiaceae</taxon>
        <taxon>Roseibium</taxon>
    </lineage>
</organism>
<feature type="region of interest" description="Disordered" evidence="1">
    <location>
        <begin position="450"/>
        <end position="495"/>
    </location>
</feature>